<name>A0A1F6GRX9_9PROT</name>
<dbReference type="InterPro" id="IPR027598">
    <property type="entry name" value="Amphi-Trp_dom"/>
</dbReference>
<accession>A0A1F6GRX9</accession>
<evidence type="ECO:0000313" key="4">
    <source>
        <dbReference type="Proteomes" id="UP000177583"/>
    </source>
</evidence>
<feature type="compositionally biased region" description="Basic and acidic residues" evidence="1">
    <location>
        <begin position="88"/>
        <end position="100"/>
    </location>
</feature>
<evidence type="ECO:0000256" key="1">
    <source>
        <dbReference type="SAM" id="MobiDB-lite"/>
    </source>
</evidence>
<sequence length="123" mass="13389">MSKKSIEIKTHLKRETVVSYLEELVKSLKAGKLVVQQEEEFVSLHPAAMMELEVSASHKKSKEKFALELSWINEVEGVEPAALLIGTKEPKIAEAPKKPESAAPEAPAKKAPEAPAAKAPAHK</sequence>
<dbReference type="EMBL" id="MFNF01000042">
    <property type="protein sequence ID" value="OGH00829.1"/>
    <property type="molecule type" value="Genomic_DNA"/>
</dbReference>
<feature type="compositionally biased region" description="Low complexity" evidence="1">
    <location>
        <begin position="113"/>
        <end position="123"/>
    </location>
</feature>
<dbReference type="AlphaFoldDB" id="A0A1F6GRX9"/>
<proteinExistence type="predicted"/>
<comment type="caution">
    <text evidence="3">The sequence shown here is derived from an EMBL/GenBank/DDBJ whole genome shotgun (WGS) entry which is preliminary data.</text>
</comment>
<feature type="domain" description="Amphi-Trp" evidence="2">
    <location>
        <begin position="4"/>
        <end position="77"/>
    </location>
</feature>
<protein>
    <recommendedName>
        <fullName evidence="2">Amphi-Trp domain-containing protein</fullName>
    </recommendedName>
</protein>
<gene>
    <name evidence="3" type="ORF">A2557_03910</name>
</gene>
<evidence type="ECO:0000313" key="3">
    <source>
        <dbReference type="EMBL" id="OGH00829.1"/>
    </source>
</evidence>
<dbReference type="NCBIfam" id="TIGR04354">
    <property type="entry name" value="amphi-Trp"/>
    <property type="match status" value="1"/>
</dbReference>
<dbReference type="Proteomes" id="UP000177583">
    <property type="component" value="Unassembled WGS sequence"/>
</dbReference>
<organism evidence="3 4">
    <name type="scientific">Candidatus Lambdaproteobacteria bacterium RIFOXYD2_FULL_56_26</name>
    <dbReference type="NCBI Taxonomy" id="1817773"/>
    <lineage>
        <taxon>Bacteria</taxon>
        <taxon>Pseudomonadati</taxon>
        <taxon>Pseudomonadota</taxon>
        <taxon>Candidatus Lambdaproteobacteria</taxon>
    </lineage>
</organism>
<dbReference type="Pfam" id="PF20068">
    <property type="entry name" value="Amphi-Trp"/>
    <property type="match status" value="1"/>
</dbReference>
<evidence type="ECO:0000259" key="2">
    <source>
        <dbReference type="Pfam" id="PF20068"/>
    </source>
</evidence>
<reference evidence="3 4" key="1">
    <citation type="journal article" date="2016" name="Nat. Commun.">
        <title>Thousands of microbial genomes shed light on interconnected biogeochemical processes in an aquifer system.</title>
        <authorList>
            <person name="Anantharaman K."/>
            <person name="Brown C.T."/>
            <person name="Hug L.A."/>
            <person name="Sharon I."/>
            <person name="Castelle C.J."/>
            <person name="Probst A.J."/>
            <person name="Thomas B.C."/>
            <person name="Singh A."/>
            <person name="Wilkins M.J."/>
            <person name="Karaoz U."/>
            <person name="Brodie E.L."/>
            <person name="Williams K.H."/>
            <person name="Hubbard S.S."/>
            <person name="Banfield J.F."/>
        </authorList>
    </citation>
    <scope>NUCLEOTIDE SEQUENCE [LARGE SCALE GENOMIC DNA]</scope>
</reference>
<feature type="region of interest" description="Disordered" evidence="1">
    <location>
        <begin position="88"/>
        <end position="123"/>
    </location>
</feature>